<dbReference type="Proteomes" id="UP000198660">
    <property type="component" value="Unassembled WGS sequence"/>
</dbReference>
<evidence type="ECO:0000256" key="3">
    <source>
        <dbReference type="ARBA" id="ARBA00022989"/>
    </source>
</evidence>
<sequence>MKNRVTVTTPEYVSLELHTAGIGSRGIAMLIDGMIIGLGLFVYAIIMILFSMLVESMGSPLWTSIVTGVSIVIFIFTPIVYFTLTEAFLSGRTIGKRVMGLRVVTDQGMVPKFSAIFLRNLLRIVDSMPFFYLIGLITVIIQRQEKRLGDLVAGTLVIHHEKPDHGPITFHHPKLEEFQPSSSFASVTVAQWTWITRFLARREELSKEHRQRLAEKMVERLFPNQPFGKGKEEALLETAYLYLSAEFGETTQPS</sequence>
<organism evidence="7 8">
    <name type="scientific">Marininema halotolerans</name>
    <dbReference type="NCBI Taxonomy" id="1155944"/>
    <lineage>
        <taxon>Bacteria</taxon>
        <taxon>Bacillati</taxon>
        <taxon>Bacillota</taxon>
        <taxon>Bacilli</taxon>
        <taxon>Bacillales</taxon>
        <taxon>Thermoactinomycetaceae</taxon>
        <taxon>Marininema</taxon>
    </lineage>
</organism>
<dbReference type="InterPro" id="IPR010432">
    <property type="entry name" value="RDD"/>
</dbReference>
<evidence type="ECO:0000259" key="6">
    <source>
        <dbReference type="Pfam" id="PF06271"/>
    </source>
</evidence>
<keyword evidence="3 5" id="KW-1133">Transmembrane helix</keyword>
<dbReference type="PANTHER" id="PTHR38480">
    <property type="entry name" value="SLR0254 PROTEIN"/>
    <property type="match status" value="1"/>
</dbReference>
<evidence type="ECO:0000256" key="5">
    <source>
        <dbReference type="SAM" id="Phobius"/>
    </source>
</evidence>
<dbReference type="GO" id="GO:0016020">
    <property type="term" value="C:membrane"/>
    <property type="evidence" value="ECO:0007669"/>
    <property type="project" value="UniProtKB-SubCell"/>
</dbReference>
<name>A0A1I6R941_9BACL</name>
<dbReference type="Pfam" id="PF06271">
    <property type="entry name" value="RDD"/>
    <property type="match status" value="1"/>
</dbReference>
<proteinExistence type="predicted"/>
<evidence type="ECO:0000313" key="7">
    <source>
        <dbReference type="EMBL" id="SFS61233.1"/>
    </source>
</evidence>
<dbReference type="OrthoDB" id="9787732at2"/>
<evidence type="ECO:0000256" key="4">
    <source>
        <dbReference type="ARBA" id="ARBA00023136"/>
    </source>
</evidence>
<feature type="transmembrane region" description="Helical" evidence="5">
    <location>
        <begin position="61"/>
        <end position="84"/>
    </location>
</feature>
<reference evidence="8" key="1">
    <citation type="submission" date="2016-10" db="EMBL/GenBank/DDBJ databases">
        <authorList>
            <person name="Varghese N."/>
            <person name="Submissions S."/>
        </authorList>
    </citation>
    <scope>NUCLEOTIDE SEQUENCE [LARGE SCALE GENOMIC DNA]</scope>
    <source>
        <strain evidence="8">DSM 45789</strain>
    </source>
</reference>
<evidence type="ECO:0000256" key="2">
    <source>
        <dbReference type="ARBA" id="ARBA00022692"/>
    </source>
</evidence>
<keyword evidence="2 5" id="KW-0812">Transmembrane</keyword>
<gene>
    <name evidence="7" type="ORF">SAMN05444972_104288</name>
</gene>
<dbReference type="PANTHER" id="PTHR38480:SF1">
    <property type="entry name" value="SLR0254 PROTEIN"/>
    <property type="match status" value="1"/>
</dbReference>
<feature type="transmembrane region" description="Helical" evidence="5">
    <location>
        <begin position="34"/>
        <end position="54"/>
    </location>
</feature>
<feature type="domain" description="RDD" evidence="6">
    <location>
        <begin position="19"/>
        <end position="154"/>
    </location>
</feature>
<protein>
    <submittedName>
        <fullName evidence="7">Uncharacterized membrane protein YckC, RDD family</fullName>
    </submittedName>
</protein>
<dbReference type="RefSeq" id="WP_091836105.1">
    <property type="nucleotide sequence ID" value="NZ_FPAA01000004.1"/>
</dbReference>
<dbReference type="EMBL" id="FPAA01000004">
    <property type="protein sequence ID" value="SFS61233.1"/>
    <property type="molecule type" value="Genomic_DNA"/>
</dbReference>
<dbReference type="AlphaFoldDB" id="A0A1I6R941"/>
<accession>A0A1I6R941</accession>
<keyword evidence="8" id="KW-1185">Reference proteome</keyword>
<feature type="transmembrane region" description="Helical" evidence="5">
    <location>
        <begin position="121"/>
        <end position="141"/>
    </location>
</feature>
<evidence type="ECO:0000313" key="8">
    <source>
        <dbReference type="Proteomes" id="UP000198660"/>
    </source>
</evidence>
<evidence type="ECO:0000256" key="1">
    <source>
        <dbReference type="ARBA" id="ARBA00004141"/>
    </source>
</evidence>
<comment type="subcellular location">
    <subcellularLocation>
        <location evidence="1">Membrane</location>
        <topology evidence="1">Multi-pass membrane protein</topology>
    </subcellularLocation>
</comment>
<keyword evidence="4 5" id="KW-0472">Membrane</keyword>